<dbReference type="Pfam" id="PF13472">
    <property type="entry name" value="Lipase_GDSL_2"/>
    <property type="match status" value="1"/>
</dbReference>
<reference evidence="4 5" key="1">
    <citation type="submission" date="2019-03" db="EMBL/GenBank/DDBJ databases">
        <authorList>
            <person name="Gaulin E."/>
            <person name="Dumas B."/>
        </authorList>
    </citation>
    <scope>NUCLEOTIDE SEQUENCE [LARGE SCALE GENOMIC DNA]</scope>
    <source>
        <strain evidence="4">CBS 568.67</strain>
    </source>
</reference>
<dbReference type="PANTHER" id="PTHR14209">
    <property type="entry name" value="ISOAMYL ACETATE-HYDROLYZING ESTERASE 1"/>
    <property type="match status" value="1"/>
</dbReference>
<proteinExistence type="predicted"/>
<keyword evidence="5" id="KW-1185">Reference proteome</keyword>
<organism evidence="4 5">
    <name type="scientific">Aphanomyces stellatus</name>
    <dbReference type="NCBI Taxonomy" id="120398"/>
    <lineage>
        <taxon>Eukaryota</taxon>
        <taxon>Sar</taxon>
        <taxon>Stramenopiles</taxon>
        <taxon>Oomycota</taxon>
        <taxon>Saprolegniomycetes</taxon>
        <taxon>Saprolegniales</taxon>
        <taxon>Verrucalvaceae</taxon>
        <taxon>Aphanomyces</taxon>
    </lineage>
</organism>
<protein>
    <submittedName>
        <fullName evidence="4">Aste57867_16550 protein</fullName>
    </submittedName>
</protein>
<dbReference type="Gene3D" id="3.40.50.1110">
    <property type="entry name" value="SGNH hydrolase"/>
    <property type="match status" value="1"/>
</dbReference>
<feature type="domain" description="SGNH hydrolase-type esterase" evidence="2">
    <location>
        <begin position="76"/>
        <end position="251"/>
    </location>
</feature>
<evidence type="ECO:0000256" key="1">
    <source>
        <dbReference type="SAM" id="Phobius"/>
    </source>
</evidence>
<reference evidence="3" key="2">
    <citation type="submission" date="2019-06" db="EMBL/GenBank/DDBJ databases">
        <title>Genomics analysis of Aphanomyces spp. identifies a new class of oomycete effector associated with host adaptation.</title>
        <authorList>
            <person name="Gaulin E."/>
        </authorList>
    </citation>
    <scope>NUCLEOTIDE SEQUENCE</scope>
    <source>
        <strain evidence="3">CBS 578.67</strain>
    </source>
</reference>
<feature type="transmembrane region" description="Helical" evidence="1">
    <location>
        <begin position="29"/>
        <end position="49"/>
    </location>
</feature>
<dbReference type="EMBL" id="VJMH01005894">
    <property type="protein sequence ID" value="KAF0692373.1"/>
    <property type="molecule type" value="Genomic_DNA"/>
</dbReference>
<evidence type="ECO:0000313" key="4">
    <source>
        <dbReference type="EMBL" id="VFT93324.1"/>
    </source>
</evidence>
<evidence type="ECO:0000313" key="3">
    <source>
        <dbReference type="EMBL" id="KAF0692373.1"/>
    </source>
</evidence>
<accession>A0A485L6J2</accession>
<dbReference type="PANTHER" id="PTHR14209:SF19">
    <property type="entry name" value="ISOAMYL ACETATE-HYDROLYZING ESTERASE 1 HOMOLOG"/>
    <property type="match status" value="1"/>
</dbReference>
<dbReference type="InterPro" id="IPR036514">
    <property type="entry name" value="SGNH_hydro_sf"/>
</dbReference>
<keyword evidence="1" id="KW-0472">Membrane</keyword>
<evidence type="ECO:0000313" key="5">
    <source>
        <dbReference type="Proteomes" id="UP000332933"/>
    </source>
</evidence>
<keyword evidence="1" id="KW-1133">Transmembrane helix</keyword>
<dbReference type="InterPro" id="IPR045136">
    <property type="entry name" value="Iah1-like"/>
</dbReference>
<name>A0A485L6J2_9STRA</name>
<dbReference type="AlphaFoldDB" id="A0A485L6J2"/>
<dbReference type="CDD" id="cd01838">
    <property type="entry name" value="Isoamyl_acetate_hydrolase_like"/>
    <property type="match status" value="1"/>
</dbReference>
<dbReference type="InterPro" id="IPR013830">
    <property type="entry name" value="SGNH_hydro"/>
</dbReference>
<evidence type="ECO:0000259" key="2">
    <source>
        <dbReference type="Pfam" id="PF13472"/>
    </source>
</evidence>
<dbReference type="Proteomes" id="UP000332933">
    <property type="component" value="Unassembled WGS sequence"/>
</dbReference>
<dbReference type="SUPFAM" id="SSF52266">
    <property type="entry name" value="SGNH hydrolase"/>
    <property type="match status" value="1"/>
</dbReference>
<sequence>MEDKGMGDYTQLEAAPQAPPPARFFKASLVSLFVVSLGLIFVCASSSFLPTSDGHALLAEAATSDLVPPSVPSIVFLGDSITQYGSDPTIMGFLALLANDYVRRADVLNRGAVGWTTRSWRARWPQLLATWQSTGFPSLLAIGLGTNDAAPEGDPYHVPIDEYAANLRTLVGDVHAAFPATHVFLVTPPPVDDAICTWNRTNARTGMYARACLAAASALGVSVVDAWSALQGENATDIHVHDGLHFNAKGNGLMYDLVIEHIEQHEPTLSPWALPIVF</sequence>
<dbReference type="EMBL" id="CAADRA010005915">
    <property type="protein sequence ID" value="VFT93324.1"/>
    <property type="molecule type" value="Genomic_DNA"/>
</dbReference>
<keyword evidence="1" id="KW-0812">Transmembrane</keyword>
<dbReference type="OrthoDB" id="671439at2759"/>
<gene>
    <name evidence="4" type="primary">Aste57867_16550</name>
    <name evidence="3" type="ORF">As57867_016493</name>
    <name evidence="4" type="ORF">ASTE57867_16550</name>
</gene>